<dbReference type="PROSITE" id="PS50832">
    <property type="entry name" value="S1_IF1_TYPE"/>
    <property type="match status" value="1"/>
</dbReference>
<evidence type="ECO:0000313" key="7">
    <source>
        <dbReference type="EMBL" id="OGC93042.1"/>
    </source>
</evidence>
<keyword evidence="3 5" id="KW-0648">Protein biosynthesis</keyword>
<sequence>MSNTAVFESSGVVVENLPNTIFRVKITASQKPELVNSVVLCTLSGKMRINWVRLLPGDKVKCDVPALDLAKGRITYKLK</sequence>
<evidence type="ECO:0000256" key="5">
    <source>
        <dbReference type="PROSITE-ProRule" id="PRU00181"/>
    </source>
</evidence>
<dbReference type="SUPFAM" id="SSF50249">
    <property type="entry name" value="Nucleic acid-binding proteins"/>
    <property type="match status" value="1"/>
</dbReference>
<dbReference type="AlphaFoldDB" id="A0A1F4YGI8"/>
<reference evidence="7 8" key="1">
    <citation type="journal article" date="2016" name="Nat. Commun.">
        <title>Thousands of microbial genomes shed light on interconnected biogeochemical processes in an aquifer system.</title>
        <authorList>
            <person name="Anantharaman K."/>
            <person name="Brown C.T."/>
            <person name="Hug L.A."/>
            <person name="Sharon I."/>
            <person name="Castelle C.J."/>
            <person name="Probst A.J."/>
            <person name="Thomas B.C."/>
            <person name="Singh A."/>
            <person name="Wilkins M.J."/>
            <person name="Karaoz U."/>
            <person name="Brodie E.L."/>
            <person name="Williams K.H."/>
            <person name="Hubbard S.S."/>
            <person name="Banfield J.F."/>
        </authorList>
    </citation>
    <scope>NUCLEOTIDE SEQUENCE [LARGE SCALE GENOMIC DNA]</scope>
</reference>
<dbReference type="InterPro" id="IPR004368">
    <property type="entry name" value="TIF_IF1"/>
</dbReference>
<dbReference type="PANTHER" id="PTHR33370:SF1">
    <property type="entry name" value="TRANSLATION INITIATION FACTOR IF-1, CHLOROPLASTIC"/>
    <property type="match status" value="1"/>
</dbReference>
<evidence type="ECO:0000256" key="3">
    <source>
        <dbReference type="ARBA" id="ARBA00022917"/>
    </source>
</evidence>
<evidence type="ECO:0000313" key="8">
    <source>
        <dbReference type="Proteomes" id="UP000178176"/>
    </source>
</evidence>
<evidence type="ECO:0000256" key="1">
    <source>
        <dbReference type="ARBA" id="ARBA00010939"/>
    </source>
</evidence>
<protein>
    <recommendedName>
        <fullName evidence="4">Translation initiation factor IF-1</fullName>
    </recommendedName>
</protein>
<evidence type="ECO:0000259" key="6">
    <source>
        <dbReference type="PROSITE" id="PS50832"/>
    </source>
</evidence>
<gene>
    <name evidence="7" type="ORF">A2876_00650</name>
</gene>
<dbReference type="EMBL" id="MEXH01000002">
    <property type="protein sequence ID" value="OGC93042.1"/>
    <property type="molecule type" value="Genomic_DNA"/>
</dbReference>
<dbReference type="InterPro" id="IPR006196">
    <property type="entry name" value="RNA-binding_domain_S1_IF1"/>
</dbReference>
<comment type="similarity">
    <text evidence="1">Belongs to the IF-1 family.</text>
</comment>
<comment type="caution">
    <text evidence="7">The sequence shown here is derived from an EMBL/GenBank/DDBJ whole genome shotgun (WGS) entry which is preliminary data.</text>
</comment>
<feature type="domain" description="S1-like" evidence="6">
    <location>
        <begin position="39"/>
        <end position="79"/>
    </location>
</feature>
<dbReference type="GO" id="GO:0043022">
    <property type="term" value="F:ribosome binding"/>
    <property type="evidence" value="ECO:0007669"/>
    <property type="project" value="TreeGrafter"/>
</dbReference>
<dbReference type="GO" id="GO:0005829">
    <property type="term" value="C:cytosol"/>
    <property type="evidence" value="ECO:0007669"/>
    <property type="project" value="TreeGrafter"/>
</dbReference>
<dbReference type="PANTHER" id="PTHR33370">
    <property type="entry name" value="TRANSLATION INITIATION FACTOR IF-1, CHLOROPLASTIC"/>
    <property type="match status" value="1"/>
</dbReference>
<proteinExistence type="inferred from homology"/>
<dbReference type="Proteomes" id="UP000178176">
    <property type="component" value="Unassembled WGS sequence"/>
</dbReference>
<keyword evidence="2 5" id="KW-0396">Initiation factor</keyword>
<dbReference type="NCBIfam" id="TIGR00008">
    <property type="entry name" value="infA"/>
    <property type="match status" value="1"/>
</dbReference>
<dbReference type="InterPro" id="IPR012340">
    <property type="entry name" value="NA-bd_OB-fold"/>
</dbReference>
<accession>A0A1F4YGI8</accession>
<organism evidence="7 8">
    <name type="scientific">Candidatus Amesbacteria bacterium RIFCSPHIGHO2_01_FULL_48_32b</name>
    <dbReference type="NCBI Taxonomy" id="1797253"/>
    <lineage>
        <taxon>Bacteria</taxon>
        <taxon>Candidatus Amesiibacteriota</taxon>
    </lineage>
</organism>
<evidence type="ECO:0000256" key="4">
    <source>
        <dbReference type="NCBIfam" id="TIGR00008"/>
    </source>
</evidence>
<dbReference type="Gene3D" id="2.40.50.140">
    <property type="entry name" value="Nucleic acid-binding proteins"/>
    <property type="match status" value="1"/>
</dbReference>
<evidence type="ECO:0000256" key="2">
    <source>
        <dbReference type="ARBA" id="ARBA00022540"/>
    </source>
</evidence>
<dbReference type="GO" id="GO:0003743">
    <property type="term" value="F:translation initiation factor activity"/>
    <property type="evidence" value="ECO:0007669"/>
    <property type="project" value="UniProtKB-UniRule"/>
</dbReference>
<name>A0A1F4YGI8_9BACT</name>
<dbReference type="GO" id="GO:0003723">
    <property type="term" value="F:RNA binding"/>
    <property type="evidence" value="ECO:0007669"/>
    <property type="project" value="InterPro"/>
</dbReference>
<dbReference type="Pfam" id="PF01176">
    <property type="entry name" value="eIF-1a"/>
    <property type="match status" value="1"/>
</dbReference>